<sequence length="136" mass="14737">MTSSSSPPSPALSDDEMFALGCLVAIVVLFCTSVLWCLGCFSPKMRSSAGEVKAERPPLQTLSLPSPPPPTNPLLPYTTSSTTPPIAIVRGLLDTKSGVKNVHLDHEREVVDELKRFDNHNPVHYGANLKDVVEKK</sequence>
<reference evidence="3" key="1">
    <citation type="submission" date="2022-07" db="EMBL/GenBank/DDBJ databases">
        <title>Genome analysis of Parmales, a sister group of diatoms, reveals the evolutionary specialization of diatoms from phago-mixotrophs to photoautotrophs.</title>
        <authorList>
            <person name="Ban H."/>
            <person name="Sato S."/>
            <person name="Yoshikawa S."/>
            <person name="Kazumasa Y."/>
            <person name="Nakamura Y."/>
            <person name="Ichinomiya M."/>
            <person name="Saitoh K."/>
            <person name="Sato N."/>
            <person name="Blanc-Mathieu R."/>
            <person name="Endo H."/>
            <person name="Kuwata A."/>
            <person name="Ogata H."/>
        </authorList>
    </citation>
    <scope>NUCLEOTIDE SEQUENCE</scope>
</reference>
<name>A0A9W7DL72_9STRA</name>
<keyword evidence="2" id="KW-0472">Membrane</keyword>
<protein>
    <submittedName>
        <fullName evidence="3">Uncharacterized protein</fullName>
    </submittedName>
</protein>
<keyword evidence="2" id="KW-1133">Transmembrane helix</keyword>
<evidence type="ECO:0000256" key="1">
    <source>
        <dbReference type="SAM" id="MobiDB-lite"/>
    </source>
</evidence>
<dbReference type="OrthoDB" id="10371837at2759"/>
<feature type="transmembrane region" description="Helical" evidence="2">
    <location>
        <begin position="17"/>
        <end position="38"/>
    </location>
</feature>
<proteinExistence type="predicted"/>
<dbReference type="Proteomes" id="UP001165082">
    <property type="component" value="Unassembled WGS sequence"/>
</dbReference>
<comment type="caution">
    <text evidence="3">The sequence shown here is derived from an EMBL/GenBank/DDBJ whole genome shotgun (WGS) entry which is preliminary data.</text>
</comment>
<dbReference type="EMBL" id="BRXZ01003099">
    <property type="protein sequence ID" value="GMH47148.1"/>
    <property type="molecule type" value="Genomic_DNA"/>
</dbReference>
<evidence type="ECO:0000256" key="2">
    <source>
        <dbReference type="SAM" id="Phobius"/>
    </source>
</evidence>
<organism evidence="3 4">
    <name type="scientific">Triparma retinervis</name>
    <dbReference type="NCBI Taxonomy" id="2557542"/>
    <lineage>
        <taxon>Eukaryota</taxon>
        <taxon>Sar</taxon>
        <taxon>Stramenopiles</taxon>
        <taxon>Ochrophyta</taxon>
        <taxon>Bolidophyceae</taxon>
        <taxon>Parmales</taxon>
        <taxon>Triparmaceae</taxon>
        <taxon>Triparma</taxon>
    </lineage>
</organism>
<dbReference type="AlphaFoldDB" id="A0A9W7DL72"/>
<keyword evidence="4" id="KW-1185">Reference proteome</keyword>
<accession>A0A9W7DL72</accession>
<evidence type="ECO:0000313" key="4">
    <source>
        <dbReference type="Proteomes" id="UP001165082"/>
    </source>
</evidence>
<feature type="region of interest" description="Disordered" evidence="1">
    <location>
        <begin position="49"/>
        <end position="80"/>
    </location>
</feature>
<gene>
    <name evidence="3" type="ORF">TrRE_jg13508</name>
</gene>
<evidence type="ECO:0000313" key="3">
    <source>
        <dbReference type="EMBL" id="GMH47148.1"/>
    </source>
</evidence>
<keyword evidence="2" id="KW-0812">Transmembrane</keyword>